<comment type="caution">
    <text evidence="2">The sequence shown here is derived from an EMBL/GenBank/DDBJ whole genome shotgun (WGS) entry which is preliminary data.</text>
</comment>
<protein>
    <submittedName>
        <fullName evidence="2">Uncharacterized protein</fullName>
    </submittedName>
</protein>
<gene>
    <name evidence="2" type="ORF">E2C01_044093</name>
</gene>
<proteinExistence type="predicted"/>
<organism evidence="2 3">
    <name type="scientific">Portunus trituberculatus</name>
    <name type="common">Swimming crab</name>
    <name type="synonym">Neptunus trituberculatus</name>
    <dbReference type="NCBI Taxonomy" id="210409"/>
    <lineage>
        <taxon>Eukaryota</taxon>
        <taxon>Metazoa</taxon>
        <taxon>Ecdysozoa</taxon>
        <taxon>Arthropoda</taxon>
        <taxon>Crustacea</taxon>
        <taxon>Multicrustacea</taxon>
        <taxon>Malacostraca</taxon>
        <taxon>Eumalacostraca</taxon>
        <taxon>Eucarida</taxon>
        <taxon>Decapoda</taxon>
        <taxon>Pleocyemata</taxon>
        <taxon>Brachyura</taxon>
        <taxon>Eubrachyura</taxon>
        <taxon>Portunoidea</taxon>
        <taxon>Portunidae</taxon>
        <taxon>Portuninae</taxon>
        <taxon>Portunus</taxon>
    </lineage>
</organism>
<dbReference type="AlphaFoldDB" id="A0A5B7FR59"/>
<name>A0A5B7FR59_PORTR</name>
<evidence type="ECO:0000256" key="1">
    <source>
        <dbReference type="SAM" id="MobiDB-lite"/>
    </source>
</evidence>
<dbReference type="Proteomes" id="UP000324222">
    <property type="component" value="Unassembled WGS sequence"/>
</dbReference>
<reference evidence="2 3" key="1">
    <citation type="submission" date="2019-05" db="EMBL/GenBank/DDBJ databases">
        <title>Another draft genome of Portunus trituberculatus and its Hox gene families provides insights of decapod evolution.</title>
        <authorList>
            <person name="Jeong J.-H."/>
            <person name="Song I."/>
            <person name="Kim S."/>
            <person name="Choi T."/>
            <person name="Kim D."/>
            <person name="Ryu S."/>
            <person name="Kim W."/>
        </authorList>
    </citation>
    <scope>NUCLEOTIDE SEQUENCE [LARGE SCALE GENOMIC DNA]</scope>
    <source>
        <tissue evidence="2">Muscle</tissue>
    </source>
</reference>
<sequence length="74" mass="7720">MAPSDTPGDALTISRGQTTYGALPSLLPATTLLPSFSSLKIESPRRVALPPRCHRGVREPSTNKNLGSVATASC</sequence>
<evidence type="ECO:0000313" key="2">
    <source>
        <dbReference type="EMBL" id="MPC50270.1"/>
    </source>
</evidence>
<feature type="region of interest" description="Disordered" evidence="1">
    <location>
        <begin position="52"/>
        <end position="74"/>
    </location>
</feature>
<accession>A0A5B7FR59</accession>
<evidence type="ECO:0000313" key="3">
    <source>
        <dbReference type="Proteomes" id="UP000324222"/>
    </source>
</evidence>
<dbReference type="EMBL" id="VSRR010009394">
    <property type="protein sequence ID" value="MPC50270.1"/>
    <property type="molecule type" value="Genomic_DNA"/>
</dbReference>
<keyword evidence="3" id="KW-1185">Reference proteome</keyword>
<feature type="compositionally biased region" description="Polar residues" evidence="1">
    <location>
        <begin position="60"/>
        <end position="74"/>
    </location>
</feature>